<evidence type="ECO:0000313" key="8">
    <source>
        <dbReference type="Proteomes" id="UP000807825"/>
    </source>
</evidence>
<reference evidence="7" key="1">
    <citation type="submission" date="2020-07" db="EMBL/GenBank/DDBJ databases">
        <title>Huge and variable diversity of episymbiotic CPR bacteria and DPANN archaea in groundwater ecosystems.</title>
        <authorList>
            <person name="He C.Y."/>
            <person name="Keren R."/>
            <person name="Whittaker M."/>
            <person name="Farag I.F."/>
            <person name="Doudna J."/>
            <person name="Cate J.H.D."/>
            <person name="Banfield J.F."/>
        </authorList>
    </citation>
    <scope>NUCLEOTIDE SEQUENCE</scope>
    <source>
        <strain evidence="7">NC_groundwater_1664_Pr3_B-0.1um_52_9</strain>
    </source>
</reference>
<proteinExistence type="predicted"/>
<evidence type="ECO:0000313" key="7">
    <source>
        <dbReference type="EMBL" id="MBI5249775.1"/>
    </source>
</evidence>
<dbReference type="GO" id="GO:0032259">
    <property type="term" value="P:methylation"/>
    <property type="evidence" value="ECO:0007669"/>
    <property type="project" value="UniProtKB-KW"/>
</dbReference>
<dbReference type="Proteomes" id="UP000807825">
    <property type="component" value="Unassembled WGS sequence"/>
</dbReference>
<feature type="domain" description="Tetrapyrrole methylase" evidence="6">
    <location>
        <begin position="19"/>
        <end position="225"/>
    </location>
</feature>
<dbReference type="AlphaFoldDB" id="A0A9D6V341"/>
<dbReference type="CDD" id="cd11646">
    <property type="entry name" value="Precorrin_3B_C17_MT"/>
    <property type="match status" value="1"/>
</dbReference>
<dbReference type="InterPro" id="IPR000878">
    <property type="entry name" value="4pyrrol_Mease"/>
</dbReference>
<dbReference type="Pfam" id="PF00590">
    <property type="entry name" value="TP_methylase"/>
    <property type="match status" value="1"/>
</dbReference>
<dbReference type="InterPro" id="IPR051810">
    <property type="entry name" value="Precorrin_MeTrfase"/>
</dbReference>
<dbReference type="Gene3D" id="3.40.1010.10">
    <property type="entry name" value="Cobalt-precorrin-4 Transmethylase, Domain 1"/>
    <property type="match status" value="1"/>
</dbReference>
<comment type="caution">
    <text evidence="7">The sequence shown here is derived from an EMBL/GenBank/DDBJ whole genome shotgun (WGS) entry which is preliminary data.</text>
</comment>
<dbReference type="PANTHER" id="PTHR47036:SF1">
    <property type="entry name" value="COBALT-FACTOR III C(17)-METHYLTRANSFERASE-RELATED"/>
    <property type="match status" value="1"/>
</dbReference>
<dbReference type="SUPFAM" id="SSF53790">
    <property type="entry name" value="Tetrapyrrole methylase"/>
    <property type="match status" value="1"/>
</dbReference>
<dbReference type="InterPro" id="IPR006363">
    <property type="entry name" value="Cbl_synth_CobJ/CibH_dom"/>
</dbReference>
<dbReference type="EMBL" id="JACRDE010000262">
    <property type="protein sequence ID" value="MBI5249775.1"/>
    <property type="molecule type" value="Genomic_DNA"/>
</dbReference>
<evidence type="ECO:0000256" key="4">
    <source>
        <dbReference type="ARBA" id="ARBA00022679"/>
    </source>
</evidence>
<dbReference type="Gene3D" id="3.30.950.10">
    <property type="entry name" value="Methyltransferase, Cobalt-precorrin-4 Transmethylase, Domain 2"/>
    <property type="match status" value="1"/>
</dbReference>
<gene>
    <name evidence="7" type="primary">cobJ</name>
    <name evidence="7" type="ORF">HY912_09785</name>
</gene>
<keyword evidence="4 7" id="KW-0808">Transferase</keyword>
<dbReference type="PANTHER" id="PTHR47036">
    <property type="entry name" value="COBALT-FACTOR III C(17)-METHYLTRANSFERASE-RELATED"/>
    <property type="match status" value="1"/>
</dbReference>
<keyword evidence="2" id="KW-0169">Cobalamin biosynthesis</keyword>
<dbReference type="InterPro" id="IPR035996">
    <property type="entry name" value="4pyrrol_Methylase_sf"/>
</dbReference>
<evidence type="ECO:0000256" key="1">
    <source>
        <dbReference type="ARBA" id="ARBA00004953"/>
    </source>
</evidence>
<accession>A0A9D6V341</accession>
<dbReference type="GO" id="GO:0009236">
    <property type="term" value="P:cobalamin biosynthetic process"/>
    <property type="evidence" value="ECO:0007669"/>
    <property type="project" value="UniProtKB-KW"/>
</dbReference>
<dbReference type="InterPro" id="IPR014776">
    <property type="entry name" value="4pyrrole_Mease_sub2"/>
</dbReference>
<evidence type="ECO:0000256" key="2">
    <source>
        <dbReference type="ARBA" id="ARBA00022573"/>
    </source>
</evidence>
<keyword evidence="3 7" id="KW-0489">Methyltransferase</keyword>
<name>A0A9D6V341_9BACT</name>
<evidence type="ECO:0000256" key="5">
    <source>
        <dbReference type="ARBA" id="ARBA00022691"/>
    </source>
</evidence>
<evidence type="ECO:0000259" key="6">
    <source>
        <dbReference type="Pfam" id="PF00590"/>
    </source>
</evidence>
<dbReference type="EC" id="2.1.1.131" evidence="7"/>
<evidence type="ECO:0000256" key="3">
    <source>
        <dbReference type="ARBA" id="ARBA00022603"/>
    </source>
</evidence>
<organism evidence="7 8">
    <name type="scientific">Desulfomonile tiedjei</name>
    <dbReference type="NCBI Taxonomy" id="2358"/>
    <lineage>
        <taxon>Bacteria</taxon>
        <taxon>Pseudomonadati</taxon>
        <taxon>Thermodesulfobacteriota</taxon>
        <taxon>Desulfomonilia</taxon>
        <taxon>Desulfomonilales</taxon>
        <taxon>Desulfomonilaceae</taxon>
        <taxon>Desulfomonile</taxon>
    </lineage>
</organism>
<sequence>MNNPEKNLQRDNRGCGAGKLFVVGIGPGGPLDRTRRAEKAIAESRIVVGYKRYLDLIADLTAGKDLISSGMTKETDRCLEAVRKADEGHTVALVSSGDSGIYGMAGLAVELANREGKSFPIEIVPGITAAGAVAARLGAPLMLDFACISLSDLLVPWDTIRMRLEAVAAADLVTALYNPRSKKRTGQLEEAAEIFRKYRDGTTPVGIGTAVGTDDERIVISSLKSFLELDINMRSIVVIGNKSSKLIDGWFITPRGYRI</sequence>
<dbReference type="InterPro" id="IPR014777">
    <property type="entry name" value="4pyrrole_Mease_sub1"/>
</dbReference>
<comment type="pathway">
    <text evidence="1">Cofactor biosynthesis; adenosylcobalamin biosynthesis.</text>
</comment>
<protein>
    <submittedName>
        <fullName evidence="7">Precorrin-3B C(17)-methyltransferase</fullName>
        <ecNumber evidence="7">2.1.1.131</ecNumber>
    </submittedName>
</protein>
<dbReference type="GO" id="GO:0030789">
    <property type="term" value="F:precorrin-3B C17-methyltransferase activity"/>
    <property type="evidence" value="ECO:0007669"/>
    <property type="project" value="UniProtKB-EC"/>
</dbReference>
<dbReference type="NCBIfam" id="TIGR01466">
    <property type="entry name" value="cobJ_cbiH"/>
    <property type="match status" value="1"/>
</dbReference>
<keyword evidence="5" id="KW-0949">S-adenosyl-L-methionine</keyword>